<feature type="region of interest" description="Disordered" evidence="6">
    <location>
        <begin position="58"/>
        <end position="197"/>
    </location>
</feature>
<reference evidence="8" key="1">
    <citation type="submission" date="2025-05" db="UniProtKB">
        <authorList>
            <consortium name="RefSeq"/>
        </authorList>
    </citation>
    <scope>NUCLEOTIDE SEQUENCE [LARGE SCALE GENOMIC DNA]</scope>
</reference>
<evidence type="ECO:0000256" key="2">
    <source>
        <dbReference type="ARBA" id="ARBA00007735"/>
    </source>
</evidence>
<comment type="similarity">
    <text evidence="2">Belongs to the DIP2 family.</text>
</comment>
<dbReference type="Gene3D" id="3.40.50.12780">
    <property type="entry name" value="N-terminal domain of ligase-like"/>
    <property type="match status" value="2"/>
</dbReference>
<dbReference type="FunFam" id="3.40.50.12780:FF:000004">
    <property type="entry name" value="Disco interacting protein 2 homolog A"/>
    <property type="match status" value="1"/>
</dbReference>
<organism evidence="8 9">
    <name type="scientific">Camelus ferus</name>
    <name type="common">Wild bactrian camel</name>
    <name type="synonym">Camelus bactrianus ferus</name>
    <dbReference type="NCBI Taxonomy" id="419612"/>
    <lineage>
        <taxon>Eukaryota</taxon>
        <taxon>Metazoa</taxon>
        <taxon>Chordata</taxon>
        <taxon>Craniata</taxon>
        <taxon>Vertebrata</taxon>
        <taxon>Euteleostomi</taxon>
        <taxon>Mammalia</taxon>
        <taxon>Eutheria</taxon>
        <taxon>Laurasiatheria</taxon>
        <taxon>Artiodactyla</taxon>
        <taxon>Tylopoda</taxon>
        <taxon>Camelidae</taxon>
        <taxon>Camelus</taxon>
    </lineage>
</organism>
<dbReference type="InterPro" id="IPR000873">
    <property type="entry name" value="AMP-dep_synth/lig_dom"/>
</dbReference>
<dbReference type="Proteomes" id="UP000694856">
    <property type="component" value="Chromosome 1"/>
</dbReference>
<gene>
    <name evidence="9" type="primary">DIP2A</name>
</gene>
<feature type="compositionally biased region" description="Low complexity" evidence="6">
    <location>
        <begin position="174"/>
        <end position="197"/>
    </location>
</feature>
<feature type="compositionally biased region" description="Basic and acidic residues" evidence="6">
    <location>
        <begin position="86"/>
        <end position="98"/>
    </location>
</feature>
<dbReference type="PROSITE" id="PS51912">
    <property type="entry name" value="DMAP1_BIND"/>
    <property type="match status" value="1"/>
</dbReference>
<dbReference type="FunFam" id="3.40.50.12780:FF:000002">
    <property type="entry name" value="Disco interacting protein 2 homolog B"/>
    <property type="match status" value="1"/>
</dbReference>
<dbReference type="PANTHER" id="PTHR22754:SF34">
    <property type="entry name" value="DISCO-INTERACTING PROTEIN 2 HOMOLOG A"/>
    <property type="match status" value="1"/>
</dbReference>
<feature type="compositionally biased region" description="Polar residues" evidence="6">
    <location>
        <begin position="151"/>
        <end position="161"/>
    </location>
</feature>
<dbReference type="GO" id="GO:0009986">
    <property type="term" value="C:cell surface"/>
    <property type="evidence" value="ECO:0007669"/>
    <property type="project" value="TreeGrafter"/>
</dbReference>
<dbReference type="FunFam" id="3.30.300.30:FF:000003">
    <property type="entry name" value="DIP2 disco-interacting protein 2 homolog A"/>
    <property type="match status" value="1"/>
</dbReference>
<dbReference type="FunFam" id="3.30.300.30:FF:000001">
    <property type="entry name" value="DIP2 disco-interacting protein 2 homolog C"/>
    <property type="match status" value="1"/>
</dbReference>
<evidence type="ECO:0000256" key="3">
    <source>
        <dbReference type="ARBA" id="ARBA00022553"/>
    </source>
</evidence>
<keyword evidence="8" id="KW-1185">Reference proteome</keyword>
<evidence type="ECO:0000313" key="9">
    <source>
        <dbReference type="RefSeq" id="XP_032342889.1"/>
    </source>
</evidence>
<dbReference type="PANTHER" id="PTHR22754">
    <property type="entry name" value="DISCO-INTERACTING PROTEIN 2 DIP2 -RELATED"/>
    <property type="match status" value="1"/>
</dbReference>
<dbReference type="SUPFAM" id="SSF56801">
    <property type="entry name" value="Acetyl-CoA synthetase-like"/>
    <property type="match status" value="2"/>
</dbReference>
<accession>A0A8B8TKW9</accession>
<evidence type="ECO:0000259" key="7">
    <source>
        <dbReference type="PROSITE" id="PS51912"/>
    </source>
</evidence>
<evidence type="ECO:0000256" key="6">
    <source>
        <dbReference type="SAM" id="MobiDB-lite"/>
    </source>
</evidence>
<evidence type="ECO:0000313" key="8">
    <source>
        <dbReference type="Proteomes" id="UP000694856"/>
    </source>
</evidence>
<keyword evidence="4" id="KW-0524">Neurogenesis</keyword>
<dbReference type="GO" id="GO:0007399">
    <property type="term" value="P:nervous system development"/>
    <property type="evidence" value="ECO:0007669"/>
    <property type="project" value="UniProtKB-KW"/>
</dbReference>
<dbReference type="InterPro" id="IPR037337">
    <property type="entry name" value="Dip2-like_dom"/>
</dbReference>
<name>A0A8B8TKW9_CAMFR</name>
<dbReference type="InterPro" id="IPR010506">
    <property type="entry name" value="DMAP1-bd"/>
</dbReference>
<reference evidence="9" key="2">
    <citation type="submission" date="2025-08" db="UniProtKB">
        <authorList>
            <consortium name="RefSeq"/>
        </authorList>
    </citation>
    <scope>IDENTIFICATION</scope>
    <source>
        <tissue evidence="9">Ear skin</tissue>
    </source>
</reference>
<evidence type="ECO:0000256" key="5">
    <source>
        <dbReference type="ARBA" id="ARBA00023273"/>
    </source>
</evidence>
<proteinExistence type="inferred from homology"/>
<sequence>MAERGCPLEAVPLPPEVRESLAELELELSEGDITQKGYEKKRAKLLAHCVPLAQGVDPSLQAESRTSGSLQATAPAAKQQKPRPSNARDERFRSDVHTEAVQAALAKYKERKMPMPSKRRSVLAHAPVGACTPPDTSSASEDEGSLRQPGQLASTPLQSCPSVEPWLDQVIQGSSTSSSASSTSSHPGGKPAAAPAGPVAHARIADLHSAPPDVTTGLVQHQHAHRERPQLASVRGVPRGCGGSVLETAGGVPVNSRVSSKIQQLLNTLKRPKRPPLKEFFVDDFEELLEVQQPDPSQPKPEGSQMVVLKGEPPAMGTDWPPSLLAALQQWGTTQPKAPCLTALDTAGKAICTLTYGKLWSRSLKLSYTLLNKLTSKNEPLLKPGDRVALVFPNSNPVAFMVAFYGCLLAGLVPVPIEVPLTRKDAGSQQVGFLLGSCGITLALTTDACQKGLPKAQTGEVATFKGWPPLTWLLVDGKHLTKPPRDWLPPARDSGTGPAYIEYKTSKEGSTVGVAVPHASLLAQCRALTQACGFSEAETLTNVLDFKRDAGLWHGVLTSVLNRMHVVSIPYALMKANPLSWIQKVCAYKARAALVKSRDMHWSLLAQRGQRDVSLSSLRMLIVADGANPWSISSCDAFLNVFQSRGLRPEVICPCASSPEALTVAIRRPPDLGGPPPRRAVLSMSGLSHGVIRVDAEEKLSVLTVQDVGQVMPGANVCVVKVEGTPYLCKTDEVGEICVNSSATATAYYGLLGITKNVFETVPVTAGGAPVSDRPFTRTGLLGFIGPDDLVFVVGKLDGLMVVGVRRHNADDIVATALAVEPMKFVYRGRVAVFSVPVLREDRIVLVAEQRPDASEEDSFRWMSRVLQAVDSIHQVGVYCLALVPANTLPKAPLGGIHISETKQRFLEGMLHPCNVLMCPHTCVTNLPKPRQKQPEVGPASMIVGNLVAGKRIAQASGRELAHLEDSDQARKFLFLPDVLRWRAHTTPEHPLFLLLNAKGTVTSTATCIQLHKKAERVAAALTEKAQLSAGAHVALVYPPGLDLIAAFYGCLYCGCVPVTVRPPHPQNLATTLPTVKMIVEVSKSTCVLTTQPIVRLLRSKEAAAAVDVRTWPTILDTGVRPRCADDIPKKKVASIFRPPSPDVLAYLDFSVSTTGILAGVKMSHAATSALCRSIKLQCELYPSRQIAICLDPYCGLGFALWCLCSVYSGHQSVLVPPPELESNVSLWLWAVSQYRARVTFCSYSVMEMCARGLGAQTAVLRTKGVDLSCVRTCMVVAEERPRIALTQSFSKLFRDLGLPARAVSTTFGCRVNVAICLQGTAGPDPTTVYVDMRALRHDRVRLVERGSPHSLPLTESGKILPGVKVIIAHTETRGPLGDSHLGEIWVSSPHNATGYYTVYGEEGLHADHFSARLSFGDTQTVWARTGFLGFLRRTELTDASGERHDALYVVGSLDETLELRGMRYHPIDIETSVIRAHRSIAECAVFTWTNLLVVVVELDGLEQDALDLVALVTNVVLEEHHLVVGVVVIVDPGVVPINSRGEKQRMHLRDGFLADQLDPIYVAYNM</sequence>
<keyword evidence="3" id="KW-0597">Phosphoprotein</keyword>
<evidence type="ECO:0000256" key="4">
    <source>
        <dbReference type="ARBA" id="ARBA00022902"/>
    </source>
</evidence>
<dbReference type="Gene3D" id="3.30.300.30">
    <property type="match status" value="2"/>
</dbReference>
<evidence type="ECO:0000256" key="1">
    <source>
        <dbReference type="ARBA" id="ARBA00004487"/>
    </source>
</evidence>
<dbReference type="GeneID" id="102514328"/>
<dbReference type="Pfam" id="PF00501">
    <property type="entry name" value="AMP-binding"/>
    <property type="match status" value="2"/>
</dbReference>
<dbReference type="InterPro" id="IPR042099">
    <property type="entry name" value="ANL_N_sf"/>
</dbReference>
<dbReference type="GO" id="GO:0043005">
    <property type="term" value="C:neuron projection"/>
    <property type="evidence" value="ECO:0007669"/>
    <property type="project" value="UniProtKB-SubCell"/>
</dbReference>
<feature type="compositionally biased region" description="Polar residues" evidence="6">
    <location>
        <begin position="61"/>
        <end position="70"/>
    </location>
</feature>
<dbReference type="Pfam" id="PF23024">
    <property type="entry name" value="AMP-dom_DIP2-like"/>
    <property type="match status" value="1"/>
</dbReference>
<keyword evidence="5" id="KW-0966">Cell projection</keyword>
<dbReference type="InterPro" id="IPR045851">
    <property type="entry name" value="AMP-bd_C_sf"/>
</dbReference>
<dbReference type="InterPro" id="IPR025110">
    <property type="entry name" value="AMP-bd_C"/>
</dbReference>
<dbReference type="CDD" id="cd05905">
    <property type="entry name" value="Dip2"/>
    <property type="match status" value="2"/>
</dbReference>
<dbReference type="Pfam" id="PF06464">
    <property type="entry name" value="DMAP_binding"/>
    <property type="match status" value="1"/>
</dbReference>
<feature type="region of interest" description="Disordered" evidence="6">
    <location>
        <begin position="210"/>
        <end position="236"/>
    </location>
</feature>
<feature type="domain" description="DMAP1-binding" evidence="7">
    <location>
        <begin position="9"/>
        <end position="127"/>
    </location>
</feature>
<comment type="subcellular location">
    <subcellularLocation>
        <location evidence="1">Cell projection</location>
        <location evidence="1">Neuron projection</location>
    </subcellularLocation>
</comment>
<protein>
    <submittedName>
        <fullName evidence="9">Disco-interacting protein 2 homolog A isoform X5</fullName>
    </submittedName>
</protein>
<dbReference type="RefSeq" id="XP_032342889.1">
    <property type="nucleotide sequence ID" value="XM_032486998.1"/>
</dbReference>
<dbReference type="SMART" id="SM01137">
    <property type="entry name" value="DMAP_binding"/>
    <property type="match status" value="1"/>
</dbReference>
<dbReference type="CTD" id="23181"/>